<dbReference type="RefSeq" id="WP_138003835.1">
    <property type="nucleotide sequence ID" value="NZ_QGQD01000096.1"/>
</dbReference>
<feature type="compositionally biased region" description="Low complexity" evidence="4">
    <location>
        <begin position="23"/>
        <end position="44"/>
    </location>
</feature>
<feature type="region of interest" description="Disordered" evidence="4">
    <location>
        <begin position="23"/>
        <end position="80"/>
    </location>
</feature>
<feature type="compositionally biased region" description="Basic and acidic residues" evidence="4">
    <location>
        <begin position="45"/>
        <end position="62"/>
    </location>
</feature>
<dbReference type="GO" id="GO:0030313">
    <property type="term" value="C:cell envelope"/>
    <property type="evidence" value="ECO:0007669"/>
    <property type="project" value="UniProtKB-SubCell"/>
</dbReference>
<dbReference type="CDD" id="cd01536">
    <property type="entry name" value="PBP1_ABC_sugar_binding-like"/>
    <property type="match status" value="1"/>
</dbReference>
<accession>A0A4V6HRB5</accession>
<comment type="similarity">
    <text evidence="2">Belongs to the bacterial solute-binding protein 2 family.</text>
</comment>
<dbReference type="PANTHER" id="PTHR46847">
    <property type="entry name" value="D-ALLOSE-BINDING PERIPLASMIC PROTEIN-RELATED"/>
    <property type="match status" value="1"/>
</dbReference>
<evidence type="ECO:0000256" key="2">
    <source>
        <dbReference type="ARBA" id="ARBA00007639"/>
    </source>
</evidence>
<protein>
    <submittedName>
        <fullName evidence="7">D-ribose-binding periplasmic protein</fullName>
    </submittedName>
</protein>
<dbReference type="PANTHER" id="PTHR46847:SF1">
    <property type="entry name" value="D-ALLOSE-BINDING PERIPLASMIC PROTEIN-RELATED"/>
    <property type="match status" value="1"/>
</dbReference>
<keyword evidence="3 5" id="KW-0732">Signal</keyword>
<organism evidence="7 8">
    <name type="scientific">Robinsoniella peoriensis</name>
    <dbReference type="NCBI Taxonomy" id="180332"/>
    <lineage>
        <taxon>Bacteria</taxon>
        <taxon>Bacillati</taxon>
        <taxon>Bacillota</taxon>
        <taxon>Clostridia</taxon>
        <taxon>Lachnospirales</taxon>
        <taxon>Lachnospiraceae</taxon>
        <taxon>Robinsoniella</taxon>
    </lineage>
</organism>
<dbReference type="Pfam" id="PF13407">
    <property type="entry name" value="Peripla_BP_4"/>
    <property type="match status" value="1"/>
</dbReference>
<dbReference type="PROSITE" id="PS51257">
    <property type="entry name" value="PROKAR_LIPOPROTEIN"/>
    <property type="match status" value="1"/>
</dbReference>
<dbReference type="Proteomes" id="UP000306509">
    <property type="component" value="Unassembled WGS sequence"/>
</dbReference>
<dbReference type="InterPro" id="IPR028082">
    <property type="entry name" value="Peripla_BP_I"/>
</dbReference>
<feature type="domain" description="Periplasmic binding protein" evidence="6">
    <location>
        <begin position="88"/>
        <end position="347"/>
    </location>
</feature>
<dbReference type="Gene3D" id="3.40.50.2300">
    <property type="match status" value="2"/>
</dbReference>
<comment type="caution">
    <text evidence="7">The sequence shown here is derived from an EMBL/GenBank/DDBJ whole genome shotgun (WGS) entry which is preliminary data.</text>
</comment>
<evidence type="ECO:0000259" key="6">
    <source>
        <dbReference type="Pfam" id="PF13407"/>
    </source>
</evidence>
<proteinExistence type="inferred from homology"/>
<feature type="signal peptide" evidence="5">
    <location>
        <begin position="1"/>
        <end position="21"/>
    </location>
</feature>
<reference evidence="7 8" key="1">
    <citation type="journal article" date="2019" name="Anaerobe">
        <title>Detection of Robinsoniella peoriensis in multiple bone samples of a trauma patient.</title>
        <authorList>
            <person name="Schrottner P."/>
            <person name="Hartwich K."/>
            <person name="Bunk B."/>
            <person name="Schober I."/>
            <person name="Helbig S."/>
            <person name="Rudolph W.W."/>
            <person name="Gunzer F."/>
        </authorList>
    </citation>
    <scope>NUCLEOTIDE SEQUENCE [LARGE SCALE GENOMIC DNA]</scope>
    <source>
        <strain evidence="7 8">DSM 106044</strain>
    </source>
</reference>
<name>A0A4V6HRB5_9FIRM</name>
<evidence type="ECO:0000313" key="8">
    <source>
        <dbReference type="Proteomes" id="UP000306509"/>
    </source>
</evidence>
<evidence type="ECO:0000256" key="3">
    <source>
        <dbReference type="ARBA" id="ARBA00022729"/>
    </source>
</evidence>
<evidence type="ECO:0000313" key="7">
    <source>
        <dbReference type="EMBL" id="TLC98427.1"/>
    </source>
</evidence>
<dbReference type="SUPFAM" id="SSF53822">
    <property type="entry name" value="Periplasmic binding protein-like I"/>
    <property type="match status" value="1"/>
</dbReference>
<keyword evidence="8" id="KW-1185">Reference proteome</keyword>
<evidence type="ECO:0000256" key="1">
    <source>
        <dbReference type="ARBA" id="ARBA00004196"/>
    </source>
</evidence>
<dbReference type="GO" id="GO:0030246">
    <property type="term" value="F:carbohydrate binding"/>
    <property type="evidence" value="ECO:0007669"/>
    <property type="project" value="UniProtKB-ARBA"/>
</dbReference>
<comment type="subcellular location">
    <subcellularLocation>
        <location evidence="1">Cell envelope</location>
    </subcellularLocation>
</comment>
<sequence precursor="true">MKMKKLVTMLAVSAMLTGMLAGCTSGSEETGTTTAKETTAPQSTEAKKETESSKDTEAKAESETDTAMTDTEAKEDASTGSLKGKRIAVAHISMYDEWCTGVYDELMAQKDKYGIAELNVQDANFSIETQKKNVEDFISQGYDAILIDIVDSEAIKDTLDKAYDAGIPIVAFDSGTDWEHLISHIKWDHAETGKLTAQWVADYATKNLGGKVKVGMITYNTLAHVKVRGEAFTEELESLLGVDNIEYVYKQDFDQTREGASNITTNNIAKPVDVIWGAVDNAAFGAKIALENAGAKDTIVVSAGGWGAETFNAINDNNQYYKAAVAVPPAGIVQYSYDTLEKYFAGDKDIPKTQDIELKIVDASNIADYMGYIK</sequence>
<gene>
    <name evidence="7" type="primary">rbsB_16</name>
    <name evidence="7" type="ORF">DSM106044_04765</name>
</gene>
<dbReference type="InterPro" id="IPR025997">
    <property type="entry name" value="SBP_2_dom"/>
</dbReference>
<evidence type="ECO:0000256" key="5">
    <source>
        <dbReference type="SAM" id="SignalP"/>
    </source>
</evidence>
<feature type="chain" id="PRO_5038838807" evidence="5">
    <location>
        <begin position="22"/>
        <end position="374"/>
    </location>
</feature>
<dbReference type="AlphaFoldDB" id="A0A4V6HRB5"/>
<evidence type="ECO:0000256" key="4">
    <source>
        <dbReference type="SAM" id="MobiDB-lite"/>
    </source>
</evidence>
<dbReference type="EMBL" id="QGQD01000096">
    <property type="protein sequence ID" value="TLC98427.1"/>
    <property type="molecule type" value="Genomic_DNA"/>
</dbReference>